<proteinExistence type="predicted"/>
<dbReference type="Proteomes" id="UP001057402">
    <property type="component" value="Chromosome 4"/>
</dbReference>
<accession>A0ACB9RQY3</accession>
<gene>
    <name evidence="1" type="ORF">MLD38_015856</name>
</gene>
<keyword evidence="2" id="KW-1185">Reference proteome</keyword>
<dbReference type="EMBL" id="CM042883">
    <property type="protein sequence ID" value="KAI4378367.1"/>
    <property type="molecule type" value="Genomic_DNA"/>
</dbReference>
<evidence type="ECO:0000313" key="1">
    <source>
        <dbReference type="EMBL" id="KAI4378367.1"/>
    </source>
</evidence>
<reference evidence="2" key="1">
    <citation type="journal article" date="2023" name="Front. Plant Sci.">
        <title>Chromosomal-level genome assembly of Melastoma candidum provides insights into trichome evolution.</title>
        <authorList>
            <person name="Zhong Y."/>
            <person name="Wu W."/>
            <person name="Sun C."/>
            <person name="Zou P."/>
            <person name="Liu Y."/>
            <person name="Dai S."/>
            <person name="Zhou R."/>
        </authorList>
    </citation>
    <scope>NUCLEOTIDE SEQUENCE [LARGE SCALE GENOMIC DNA]</scope>
</reference>
<evidence type="ECO:0000313" key="2">
    <source>
        <dbReference type="Proteomes" id="UP001057402"/>
    </source>
</evidence>
<organism evidence="1 2">
    <name type="scientific">Melastoma candidum</name>
    <dbReference type="NCBI Taxonomy" id="119954"/>
    <lineage>
        <taxon>Eukaryota</taxon>
        <taxon>Viridiplantae</taxon>
        <taxon>Streptophyta</taxon>
        <taxon>Embryophyta</taxon>
        <taxon>Tracheophyta</taxon>
        <taxon>Spermatophyta</taxon>
        <taxon>Magnoliopsida</taxon>
        <taxon>eudicotyledons</taxon>
        <taxon>Gunneridae</taxon>
        <taxon>Pentapetalae</taxon>
        <taxon>rosids</taxon>
        <taxon>malvids</taxon>
        <taxon>Myrtales</taxon>
        <taxon>Melastomataceae</taxon>
        <taxon>Melastomatoideae</taxon>
        <taxon>Melastomateae</taxon>
        <taxon>Melastoma</taxon>
    </lineage>
</organism>
<name>A0ACB9RQY3_9MYRT</name>
<sequence length="101" mass="11001">MEATTPFEYQAVVSLLGSDGIISLISSTHLKSPSSIRGKCFFSCNLVLSFLLKDLPYKSTVSTSVISLSSTSKSIWLHESEEPIEGIKKTKITCRTANEKG</sequence>
<protein>
    <submittedName>
        <fullName evidence="1">Uncharacterized protein</fullName>
    </submittedName>
</protein>
<comment type="caution">
    <text evidence="1">The sequence shown here is derived from an EMBL/GenBank/DDBJ whole genome shotgun (WGS) entry which is preliminary data.</text>
</comment>